<dbReference type="STRING" id="633697.EubceDRAFT1_1939"/>
<dbReference type="AlphaFoldDB" id="I5AV90"/>
<dbReference type="SUPFAM" id="SSF142433">
    <property type="entry name" value="CinA-like"/>
    <property type="match status" value="1"/>
</dbReference>
<keyword evidence="3" id="KW-1185">Reference proteome</keyword>
<dbReference type="NCBIfam" id="TIGR00199">
    <property type="entry name" value="PncC_domain"/>
    <property type="match status" value="1"/>
</dbReference>
<organism evidence="2 3">
    <name type="scientific">Eubacterium cellulosolvens (strain ATCC 43171 / JCM 9499 / 6)</name>
    <name type="common">Cillobacterium cellulosolvens</name>
    <dbReference type="NCBI Taxonomy" id="633697"/>
    <lineage>
        <taxon>Bacteria</taxon>
        <taxon>Bacillati</taxon>
        <taxon>Bacillota</taxon>
        <taxon>Clostridia</taxon>
        <taxon>Eubacteriales</taxon>
        <taxon>Eubacteriaceae</taxon>
        <taxon>Eubacterium</taxon>
    </lineage>
</organism>
<dbReference type="InterPro" id="IPR036653">
    <property type="entry name" value="CinA-like_C"/>
</dbReference>
<dbReference type="HOGENOM" id="CLU_030805_1_2_9"/>
<evidence type="ECO:0000313" key="2">
    <source>
        <dbReference type="EMBL" id="EIM57713.1"/>
    </source>
</evidence>
<dbReference type="InterPro" id="IPR008136">
    <property type="entry name" value="CinA_C"/>
</dbReference>
<reference evidence="2 3" key="1">
    <citation type="submission" date="2010-08" db="EMBL/GenBank/DDBJ databases">
        <authorList>
            <consortium name="US DOE Joint Genome Institute (JGI-PGF)"/>
            <person name="Lucas S."/>
            <person name="Copeland A."/>
            <person name="Lapidus A."/>
            <person name="Cheng J.-F."/>
            <person name="Bruce D."/>
            <person name="Goodwin L."/>
            <person name="Pitluck S."/>
            <person name="Land M.L."/>
            <person name="Hauser L."/>
            <person name="Chang Y.-J."/>
            <person name="Anderson I.J."/>
            <person name="Johnson E."/>
            <person name="Mulhopadhyay B."/>
            <person name="Kyrpides N."/>
            <person name="Woyke T.J."/>
        </authorList>
    </citation>
    <scope>NUCLEOTIDE SEQUENCE [LARGE SCALE GENOMIC DNA]</scope>
    <source>
        <strain evidence="2 3">6</strain>
    </source>
</reference>
<protein>
    <submittedName>
        <fullName evidence="2">Competence/damage-inducible protein CinA-like protein</fullName>
    </submittedName>
</protein>
<evidence type="ECO:0000259" key="1">
    <source>
        <dbReference type="Pfam" id="PF02464"/>
    </source>
</evidence>
<gene>
    <name evidence="2" type="ORF">EubceDRAFT1_1939</name>
</gene>
<name>I5AV90_EUBC6</name>
<proteinExistence type="predicted"/>
<dbReference type="EMBL" id="CM001487">
    <property type="protein sequence ID" value="EIM57713.1"/>
    <property type="molecule type" value="Genomic_DNA"/>
</dbReference>
<evidence type="ECO:0000313" key="3">
    <source>
        <dbReference type="Proteomes" id="UP000005753"/>
    </source>
</evidence>
<dbReference type="Pfam" id="PF02464">
    <property type="entry name" value="CinA"/>
    <property type="match status" value="1"/>
</dbReference>
<feature type="domain" description="CinA C-terminal" evidence="1">
    <location>
        <begin position="4"/>
        <end position="155"/>
    </location>
</feature>
<dbReference type="Proteomes" id="UP000005753">
    <property type="component" value="Chromosome"/>
</dbReference>
<accession>I5AV90</accession>
<dbReference type="Gene3D" id="3.90.950.20">
    <property type="entry name" value="CinA-like"/>
    <property type="match status" value="1"/>
</dbReference>
<sequence>MAEKAREVVDRLIKRKEHISFAESCTGGLAAAALVDIPDASRVFDASFVTYANEAKMKYLGVAEKTIETFGVVSEEVAGEMARGCAKANEAEVGVGISGVAGPGGGTEKKPVGMVCFGFFVNGRTETFTRYFGEIGRNEVRRCSVEFVYEHLCEMLEEAPLC</sequence>
<dbReference type="OrthoDB" id="9801454at2"/>
<reference evidence="2 3" key="2">
    <citation type="submission" date="2012-02" db="EMBL/GenBank/DDBJ databases">
        <title>Improved High-Quality Draft sequence of Eubacterium cellulosolvens 6.</title>
        <authorList>
            <consortium name="US DOE Joint Genome Institute"/>
            <person name="Lucas S."/>
            <person name="Han J."/>
            <person name="Lapidus A."/>
            <person name="Cheng J.-F."/>
            <person name="Goodwin L."/>
            <person name="Pitluck S."/>
            <person name="Peters L."/>
            <person name="Mikhailova N."/>
            <person name="Gu W."/>
            <person name="Detter J.C."/>
            <person name="Han C."/>
            <person name="Tapia R."/>
            <person name="Land M."/>
            <person name="Hauser L."/>
            <person name="Kyrpides N."/>
            <person name="Ivanova N."/>
            <person name="Pagani I."/>
            <person name="Johnson E."/>
            <person name="Mukhopadhyay B."/>
            <person name="Anderson I."/>
            <person name="Woyke T."/>
        </authorList>
    </citation>
    <scope>NUCLEOTIDE SEQUENCE [LARGE SCALE GENOMIC DNA]</scope>
    <source>
        <strain evidence="2 3">6</strain>
    </source>
</reference>
<dbReference type="eggNOG" id="COG1546">
    <property type="taxonomic scope" value="Bacteria"/>
</dbReference>